<evidence type="ECO:0000313" key="1">
    <source>
        <dbReference type="EMBL" id="KAI5337766.1"/>
    </source>
</evidence>
<organism evidence="1 2">
    <name type="scientific">Prunus dulcis</name>
    <name type="common">Almond</name>
    <name type="synonym">Amygdalus dulcis</name>
    <dbReference type="NCBI Taxonomy" id="3755"/>
    <lineage>
        <taxon>Eukaryota</taxon>
        <taxon>Viridiplantae</taxon>
        <taxon>Streptophyta</taxon>
        <taxon>Embryophyta</taxon>
        <taxon>Tracheophyta</taxon>
        <taxon>Spermatophyta</taxon>
        <taxon>Magnoliopsida</taxon>
        <taxon>eudicotyledons</taxon>
        <taxon>Gunneridae</taxon>
        <taxon>Pentapetalae</taxon>
        <taxon>rosids</taxon>
        <taxon>fabids</taxon>
        <taxon>Rosales</taxon>
        <taxon>Rosaceae</taxon>
        <taxon>Amygdaloideae</taxon>
        <taxon>Amygdaleae</taxon>
        <taxon>Prunus</taxon>
    </lineage>
</organism>
<gene>
    <name evidence="1" type="ORF">L3X38_017037</name>
</gene>
<proteinExistence type="predicted"/>
<dbReference type="EMBL" id="JAJFAZ020000003">
    <property type="protein sequence ID" value="KAI5337766.1"/>
    <property type="molecule type" value="Genomic_DNA"/>
</dbReference>
<evidence type="ECO:0000313" key="2">
    <source>
        <dbReference type="Proteomes" id="UP001054821"/>
    </source>
</evidence>
<protein>
    <submittedName>
        <fullName evidence="1">Uncharacterized protein</fullName>
    </submittedName>
</protein>
<dbReference type="AlphaFoldDB" id="A0AAD4W725"/>
<accession>A0AAD4W725</accession>
<keyword evidence="2" id="KW-1185">Reference proteome</keyword>
<dbReference type="Proteomes" id="UP001054821">
    <property type="component" value="Chromosome 3"/>
</dbReference>
<comment type="caution">
    <text evidence="1">The sequence shown here is derived from an EMBL/GenBank/DDBJ whole genome shotgun (WGS) entry which is preliminary data.</text>
</comment>
<sequence length="93" mass="9928">MVGVGQVALVKGILGISEGYRKEPEGTKNTQNVRDVETQDTQLTKAKCIKCYIGGDMVSCSPPPLVAYTLVALSEHPYDIGDSHKGGHKIVEG</sequence>
<reference evidence="1 2" key="1">
    <citation type="journal article" date="2022" name="G3 (Bethesda)">
        <title>Whole-genome sequence and methylome profiling of the almond [Prunus dulcis (Mill.) D.A. Webb] cultivar 'Nonpareil'.</title>
        <authorList>
            <person name="D'Amico-Willman K.M."/>
            <person name="Ouma W.Z."/>
            <person name="Meulia T."/>
            <person name="Sideli G.M."/>
            <person name="Gradziel T.M."/>
            <person name="Fresnedo-Ramirez J."/>
        </authorList>
    </citation>
    <scope>NUCLEOTIDE SEQUENCE [LARGE SCALE GENOMIC DNA]</scope>
    <source>
        <strain evidence="1">Clone GOH B32 T37-40</strain>
    </source>
</reference>
<name>A0AAD4W725_PRUDU</name>